<protein>
    <submittedName>
        <fullName evidence="2">Uncharacterized protein</fullName>
    </submittedName>
</protein>
<dbReference type="AlphaFoldDB" id="A0A3M7SMP1"/>
<reference evidence="2 3" key="1">
    <citation type="journal article" date="2018" name="Sci. Rep.">
        <title>Genomic signatures of local adaptation to the degree of environmental predictability in rotifers.</title>
        <authorList>
            <person name="Franch-Gras L."/>
            <person name="Hahn C."/>
            <person name="Garcia-Roger E.M."/>
            <person name="Carmona M.J."/>
            <person name="Serra M."/>
            <person name="Gomez A."/>
        </authorList>
    </citation>
    <scope>NUCLEOTIDE SEQUENCE [LARGE SCALE GENOMIC DNA]</scope>
    <source>
        <strain evidence="2">HYR1</strain>
    </source>
</reference>
<dbReference type="Proteomes" id="UP000276133">
    <property type="component" value="Unassembled WGS sequence"/>
</dbReference>
<keyword evidence="3" id="KW-1185">Reference proteome</keyword>
<comment type="caution">
    <text evidence="2">The sequence shown here is derived from an EMBL/GenBank/DDBJ whole genome shotgun (WGS) entry which is preliminary data.</text>
</comment>
<keyword evidence="1" id="KW-1133">Transmembrane helix</keyword>
<name>A0A3M7SMP1_BRAPC</name>
<keyword evidence="1" id="KW-0472">Membrane</keyword>
<accession>A0A3M7SMP1</accession>
<gene>
    <name evidence="2" type="ORF">BpHYR1_023764</name>
</gene>
<evidence type="ECO:0000313" key="3">
    <source>
        <dbReference type="Proteomes" id="UP000276133"/>
    </source>
</evidence>
<dbReference type="EMBL" id="REGN01001099">
    <property type="protein sequence ID" value="RNA37053.1"/>
    <property type="molecule type" value="Genomic_DNA"/>
</dbReference>
<evidence type="ECO:0000256" key="1">
    <source>
        <dbReference type="SAM" id="Phobius"/>
    </source>
</evidence>
<keyword evidence="1" id="KW-0812">Transmembrane</keyword>
<organism evidence="2 3">
    <name type="scientific">Brachionus plicatilis</name>
    <name type="common">Marine rotifer</name>
    <name type="synonym">Brachionus muelleri</name>
    <dbReference type="NCBI Taxonomy" id="10195"/>
    <lineage>
        <taxon>Eukaryota</taxon>
        <taxon>Metazoa</taxon>
        <taxon>Spiralia</taxon>
        <taxon>Gnathifera</taxon>
        <taxon>Rotifera</taxon>
        <taxon>Eurotatoria</taxon>
        <taxon>Monogononta</taxon>
        <taxon>Pseudotrocha</taxon>
        <taxon>Ploima</taxon>
        <taxon>Brachionidae</taxon>
        <taxon>Brachionus</taxon>
    </lineage>
</organism>
<feature type="transmembrane region" description="Helical" evidence="1">
    <location>
        <begin position="48"/>
        <end position="75"/>
    </location>
</feature>
<sequence length="100" mass="11299">MLYVCFHLKFFNSKLSYHVHLAATITTWNGKKFIDLDFNLGHLNNSDFAFTLAASNFISISMVPCVIVEVLSSVLNLSIVHKKRTQITTFPNFFLASSNP</sequence>
<proteinExistence type="predicted"/>
<evidence type="ECO:0000313" key="2">
    <source>
        <dbReference type="EMBL" id="RNA37053.1"/>
    </source>
</evidence>